<proteinExistence type="predicted"/>
<dbReference type="OrthoDB" id="1358193at28211"/>
<accession>A0A0C6FH47</accession>
<dbReference type="EMBL" id="AP014704">
    <property type="protein sequence ID" value="BAQ44399.1"/>
    <property type="molecule type" value="Genomic_DNA"/>
</dbReference>
<feature type="region of interest" description="Disordered" evidence="1">
    <location>
        <begin position="46"/>
        <end position="67"/>
    </location>
</feature>
<protein>
    <submittedName>
        <fullName evidence="2">Uncharacterized protein</fullName>
    </submittedName>
</protein>
<dbReference type="KEGG" id="maqu:Maq22A_c05035"/>
<dbReference type="AlphaFoldDB" id="A0A0C6FH47"/>
<evidence type="ECO:0000313" key="3">
    <source>
        <dbReference type="Proteomes" id="UP000061432"/>
    </source>
</evidence>
<evidence type="ECO:0000313" key="2">
    <source>
        <dbReference type="EMBL" id="BAQ44399.1"/>
    </source>
</evidence>
<organism evidence="2 3">
    <name type="scientific">Methylobacterium aquaticum</name>
    <dbReference type="NCBI Taxonomy" id="270351"/>
    <lineage>
        <taxon>Bacteria</taxon>
        <taxon>Pseudomonadati</taxon>
        <taxon>Pseudomonadota</taxon>
        <taxon>Alphaproteobacteria</taxon>
        <taxon>Hyphomicrobiales</taxon>
        <taxon>Methylobacteriaceae</taxon>
        <taxon>Methylobacterium</taxon>
    </lineage>
</organism>
<dbReference type="PATRIC" id="fig|270351.10.peg.961"/>
<reference evidence="3" key="2">
    <citation type="submission" date="2015-01" db="EMBL/GenBank/DDBJ databases">
        <title>Complete genome sequence of Methylobacterium aquaticum strain 22A.</title>
        <authorList>
            <person name="Tani A."/>
            <person name="Ogura Y."/>
            <person name="Hayashi T."/>
        </authorList>
    </citation>
    <scope>NUCLEOTIDE SEQUENCE [LARGE SCALE GENOMIC DNA]</scope>
    <source>
        <strain evidence="3">MA-22A</strain>
    </source>
</reference>
<reference evidence="2 3" key="1">
    <citation type="journal article" date="2015" name="Genome Announc.">
        <title>Complete Genome Sequence of Methylobacterium aquaticum Strain 22A, Isolated from Racomitrium japonicum Moss.</title>
        <authorList>
            <person name="Tani A."/>
            <person name="Ogura Y."/>
            <person name="Hayashi T."/>
            <person name="Kimbara K."/>
        </authorList>
    </citation>
    <scope>NUCLEOTIDE SEQUENCE [LARGE SCALE GENOMIC DNA]</scope>
    <source>
        <strain evidence="2 3">MA-22A</strain>
    </source>
</reference>
<dbReference type="RefSeq" id="WP_060845923.1">
    <property type="nucleotide sequence ID" value="NZ_AP014704.1"/>
</dbReference>
<sequence>MAQKVRFKRDWEYWPRSGVVMMYAKGEEKRLPQVQVDAALADKAAELIDPQAKPEDDAPDATDNPAT</sequence>
<evidence type="ECO:0000256" key="1">
    <source>
        <dbReference type="SAM" id="MobiDB-lite"/>
    </source>
</evidence>
<dbReference type="Proteomes" id="UP000061432">
    <property type="component" value="Chromosome"/>
</dbReference>
<name>A0A0C6FH47_9HYPH</name>
<dbReference type="STRING" id="270351.Maq22A_c05035"/>
<gene>
    <name evidence="2" type="ORF">Maq22A_c05035</name>
</gene>